<sequence length="315" mass="35150">MGEITVKWQTVVIDLVTLSTGGIILLIFLVAVPPMRRGIFCEDESIHYPFIESTIPNWLLYIYSFTIPFAVITLTEFRLQRNRGSGTFLTRPVPLWFISMYRSLIDFLFGCAASQLVTDIGKYSIGRLRPNFVAVCEPDINFSNCSAYSHEYITEYTCKNSSNDAKESRVSFPSGHSSFSAFTMLYVAIFIQVKWRVNRSALRLLKSGIQLSLMLLAYFTALSRVMDNKHHWSDVSAGALVGAVSASLTARYVSGIVGKGKEERPEDTESVTLSATGRYRQGGGHQNDVEAGRGPKEQSVVHPSQYDSSRVSQTH</sequence>
<keyword evidence="3 7" id="KW-0812">Transmembrane</keyword>
<keyword evidence="10" id="KW-1185">Reference proteome</keyword>
<evidence type="ECO:0000256" key="4">
    <source>
        <dbReference type="ARBA" id="ARBA00022989"/>
    </source>
</evidence>
<evidence type="ECO:0000256" key="5">
    <source>
        <dbReference type="ARBA" id="ARBA00023136"/>
    </source>
</evidence>
<dbReference type="Proteomes" id="UP001642540">
    <property type="component" value="Unassembled WGS sequence"/>
</dbReference>
<dbReference type="SMART" id="SM00014">
    <property type="entry name" value="acidPPc"/>
    <property type="match status" value="1"/>
</dbReference>
<evidence type="ECO:0000259" key="8">
    <source>
        <dbReference type="SMART" id="SM00014"/>
    </source>
</evidence>
<dbReference type="InterPro" id="IPR036938">
    <property type="entry name" value="PAP2/HPO_sf"/>
</dbReference>
<dbReference type="SUPFAM" id="SSF48317">
    <property type="entry name" value="Acid phosphatase/Vanadium-dependent haloperoxidase"/>
    <property type="match status" value="1"/>
</dbReference>
<keyword evidence="5 7" id="KW-0472">Membrane</keyword>
<dbReference type="Pfam" id="PF01569">
    <property type="entry name" value="PAP2"/>
    <property type="match status" value="1"/>
</dbReference>
<keyword evidence="4 7" id="KW-1133">Transmembrane helix</keyword>
<dbReference type="InterPro" id="IPR000326">
    <property type="entry name" value="PAP2/HPO"/>
</dbReference>
<feature type="region of interest" description="Disordered" evidence="6">
    <location>
        <begin position="259"/>
        <end position="315"/>
    </location>
</feature>
<dbReference type="PANTHER" id="PTHR10165:SF197">
    <property type="entry name" value="FI04477P-RELATED"/>
    <property type="match status" value="1"/>
</dbReference>
<dbReference type="PANTHER" id="PTHR10165">
    <property type="entry name" value="LIPID PHOSPHATE PHOSPHATASE"/>
    <property type="match status" value="1"/>
</dbReference>
<dbReference type="EMBL" id="CAXLJM020000016">
    <property type="protein sequence ID" value="CAL8083373.1"/>
    <property type="molecule type" value="Genomic_DNA"/>
</dbReference>
<dbReference type="Gene3D" id="1.20.144.10">
    <property type="entry name" value="Phosphatidic acid phosphatase type 2/haloperoxidase"/>
    <property type="match status" value="1"/>
</dbReference>
<name>A0ABP1Q2E7_9HEXA</name>
<evidence type="ECO:0000256" key="1">
    <source>
        <dbReference type="ARBA" id="ARBA00004141"/>
    </source>
</evidence>
<reference evidence="9 10" key="1">
    <citation type="submission" date="2024-08" db="EMBL/GenBank/DDBJ databases">
        <authorList>
            <person name="Cucini C."/>
            <person name="Frati F."/>
        </authorList>
    </citation>
    <scope>NUCLEOTIDE SEQUENCE [LARGE SCALE GENOMIC DNA]</scope>
</reference>
<protein>
    <recommendedName>
        <fullName evidence="8">Phosphatidic acid phosphatase type 2/haloperoxidase domain-containing protein</fullName>
    </recommendedName>
</protein>
<comment type="subcellular location">
    <subcellularLocation>
        <location evidence="1">Membrane</location>
        <topology evidence="1">Multi-pass membrane protein</topology>
    </subcellularLocation>
</comment>
<feature type="transmembrane region" description="Helical" evidence="7">
    <location>
        <begin position="12"/>
        <end position="35"/>
    </location>
</feature>
<evidence type="ECO:0000313" key="10">
    <source>
        <dbReference type="Proteomes" id="UP001642540"/>
    </source>
</evidence>
<evidence type="ECO:0000256" key="2">
    <source>
        <dbReference type="ARBA" id="ARBA00008816"/>
    </source>
</evidence>
<dbReference type="CDD" id="cd03384">
    <property type="entry name" value="PAP2_wunen"/>
    <property type="match status" value="1"/>
</dbReference>
<comment type="caution">
    <text evidence="9">The sequence shown here is derived from an EMBL/GenBank/DDBJ whole genome shotgun (WGS) entry which is preliminary data.</text>
</comment>
<dbReference type="InterPro" id="IPR043216">
    <property type="entry name" value="PAP-like"/>
</dbReference>
<gene>
    <name evidence="9" type="ORF">ODALV1_LOCUS5465</name>
</gene>
<organism evidence="9 10">
    <name type="scientific">Orchesella dallaii</name>
    <dbReference type="NCBI Taxonomy" id="48710"/>
    <lineage>
        <taxon>Eukaryota</taxon>
        <taxon>Metazoa</taxon>
        <taxon>Ecdysozoa</taxon>
        <taxon>Arthropoda</taxon>
        <taxon>Hexapoda</taxon>
        <taxon>Collembola</taxon>
        <taxon>Entomobryomorpha</taxon>
        <taxon>Entomobryoidea</taxon>
        <taxon>Orchesellidae</taxon>
        <taxon>Orchesellinae</taxon>
        <taxon>Orchesella</taxon>
    </lineage>
</organism>
<evidence type="ECO:0000256" key="3">
    <source>
        <dbReference type="ARBA" id="ARBA00022692"/>
    </source>
</evidence>
<evidence type="ECO:0000313" key="9">
    <source>
        <dbReference type="EMBL" id="CAL8083373.1"/>
    </source>
</evidence>
<feature type="domain" description="Phosphatidic acid phosphatase type 2/haloperoxidase" evidence="8">
    <location>
        <begin position="104"/>
        <end position="250"/>
    </location>
</feature>
<proteinExistence type="inferred from homology"/>
<feature type="compositionally biased region" description="Polar residues" evidence="6">
    <location>
        <begin position="301"/>
        <end position="315"/>
    </location>
</feature>
<comment type="similarity">
    <text evidence="2">Belongs to the PA-phosphatase related phosphoesterase family.</text>
</comment>
<accession>A0ABP1Q2E7</accession>
<feature type="compositionally biased region" description="Basic and acidic residues" evidence="6">
    <location>
        <begin position="287"/>
        <end position="296"/>
    </location>
</feature>
<evidence type="ECO:0000256" key="7">
    <source>
        <dbReference type="SAM" id="Phobius"/>
    </source>
</evidence>
<feature type="transmembrane region" description="Helical" evidence="7">
    <location>
        <begin position="55"/>
        <end position="74"/>
    </location>
</feature>
<evidence type="ECO:0000256" key="6">
    <source>
        <dbReference type="SAM" id="MobiDB-lite"/>
    </source>
</evidence>